<dbReference type="GO" id="GO:0003730">
    <property type="term" value="F:mRNA 3'-UTR binding"/>
    <property type="evidence" value="ECO:0007669"/>
    <property type="project" value="TreeGrafter"/>
</dbReference>
<evidence type="ECO:0000313" key="4">
    <source>
        <dbReference type="EMBL" id="KAA3680602.1"/>
    </source>
</evidence>
<dbReference type="SMART" id="SM00322">
    <property type="entry name" value="KH"/>
    <property type="match status" value="2"/>
</dbReference>
<evidence type="ECO:0000259" key="3">
    <source>
        <dbReference type="SMART" id="SM00322"/>
    </source>
</evidence>
<feature type="compositionally biased region" description="Polar residues" evidence="2">
    <location>
        <begin position="741"/>
        <end position="753"/>
    </location>
</feature>
<sequence length="772" mass="84336">MIDVEVKGCLGQYIKAVLKNITDTDAVVSYASRDGEEHVPLSNVRLPPSSAKEALAGHDAEVLFSFADSQAGGQISGVGGLLSGSWTDDDRSIMDTLPLSNDRYEHLDLPAWWPCRVHKVRDDVAVVKFQINPPPNAGPDEVSRCAQLSNVTDIVSLNTLRYPCSDCPSITASMFHRYCIDIPKELSGFASDVSVHSDFLKHCGGPTSVFFDSESSVLIVLSTDEDTIRNVSLLEETHLKMLRQKWAITRSLRQTMRSLEVNRGPDGSRMGLTNSRSSEWEPEPGMVVEKFYVSQRLMGLAIGAHGNNIRAAREIPGVVFIRLLEPHEHARFNGDSGVETASDFGDSALFIVEARTAEAAKLARNKLEYTELYLGVPRRYVGRLIGRRTANILSIIRKSGLVQIHFDDHIQGPSDDDSVPYIENLSLTHSVPAAPPSNMRRVFLRAGGSQTTTQPQVDEEYGGFILSGTREAVEKARLLISFQLDYIFDLEKMEAEKVALIRNLTYPGPEMGSGLATRGYTNSGRWNDRGSSIQGRGSRGARRPSRGIPSNGTPVPGRFADDASASYGSVRRPPRDTRNVRGYNGDSRPRRHAGRGGGGSRRGSGVSRDYSDWHDRTGSNGDVADRRRGSEDSDAQGSNLSQELETEDHNLVDRHGRNSSTDRKRITRGGNASSQETDDDHFPGGDGSSAGESGRPSNDTPRVRSSDRPDRHSSEYSTNSNRSRRAGGSGASRHRADNGEIGSNASRTTQLSTGPHLMKQSVPVSGRQPAQV</sequence>
<dbReference type="PANTHER" id="PTHR10603">
    <property type="entry name" value="FRAGILE X MENTAL RETARDATION SYNDROME-RELATED PROTEIN"/>
    <property type="match status" value="1"/>
</dbReference>
<dbReference type="GO" id="GO:0045727">
    <property type="term" value="P:positive regulation of translation"/>
    <property type="evidence" value="ECO:0007669"/>
    <property type="project" value="TreeGrafter"/>
</dbReference>
<organism evidence="4 5">
    <name type="scientific">Paragonimus westermani</name>
    <dbReference type="NCBI Taxonomy" id="34504"/>
    <lineage>
        <taxon>Eukaryota</taxon>
        <taxon>Metazoa</taxon>
        <taxon>Spiralia</taxon>
        <taxon>Lophotrochozoa</taxon>
        <taxon>Platyhelminthes</taxon>
        <taxon>Trematoda</taxon>
        <taxon>Digenea</taxon>
        <taxon>Plagiorchiida</taxon>
        <taxon>Troglotremata</taxon>
        <taxon>Troglotrematidae</taxon>
        <taxon>Paragonimus</taxon>
    </lineage>
</organism>
<dbReference type="InterPro" id="IPR004087">
    <property type="entry name" value="KH_dom"/>
</dbReference>
<dbReference type="SUPFAM" id="SSF54791">
    <property type="entry name" value="Eukaryotic type KH-domain (KH-domain type I)"/>
    <property type="match status" value="1"/>
</dbReference>
<evidence type="ECO:0000256" key="1">
    <source>
        <dbReference type="PROSITE-ProRule" id="PRU00117"/>
    </source>
</evidence>
<dbReference type="Pfam" id="PF17904">
    <property type="entry name" value="KH_9"/>
    <property type="match status" value="1"/>
</dbReference>
<feature type="region of interest" description="Disordered" evidence="2">
    <location>
        <begin position="508"/>
        <end position="772"/>
    </location>
</feature>
<dbReference type="AlphaFoldDB" id="A0A5J4NZ62"/>
<dbReference type="GO" id="GO:0005634">
    <property type="term" value="C:nucleus"/>
    <property type="evidence" value="ECO:0007669"/>
    <property type="project" value="TreeGrafter"/>
</dbReference>
<dbReference type="GO" id="GO:0010494">
    <property type="term" value="C:cytoplasmic stress granule"/>
    <property type="evidence" value="ECO:0007669"/>
    <property type="project" value="TreeGrafter"/>
</dbReference>
<keyword evidence="5" id="KW-1185">Reference proteome</keyword>
<dbReference type="CDD" id="cd22426">
    <property type="entry name" value="KH_I_FMR1_FXR_rpt2"/>
    <property type="match status" value="1"/>
</dbReference>
<dbReference type="InterPro" id="IPR040148">
    <property type="entry name" value="FMR1"/>
</dbReference>
<dbReference type="Gene3D" id="2.30.30.140">
    <property type="match status" value="2"/>
</dbReference>
<dbReference type="GO" id="GO:0043488">
    <property type="term" value="P:regulation of mRNA stability"/>
    <property type="evidence" value="ECO:0007669"/>
    <property type="project" value="TreeGrafter"/>
</dbReference>
<evidence type="ECO:0000313" key="5">
    <source>
        <dbReference type="Proteomes" id="UP000324629"/>
    </source>
</evidence>
<dbReference type="GO" id="GO:0045182">
    <property type="term" value="F:translation regulator activity"/>
    <property type="evidence" value="ECO:0007669"/>
    <property type="project" value="TreeGrafter"/>
</dbReference>
<dbReference type="InterPro" id="IPR040472">
    <property type="entry name" value="FMRP_KH0"/>
</dbReference>
<proteinExistence type="predicted"/>
<feature type="compositionally biased region" description="Basic and acidic residues" evidence="2">
    <location>
        <begin position="647"/>
        <end position="664"/>
    </location>
</feature>
<dbReference type="EMBL" id="QNGE01000401">
    <property type="protein sequence ID" value="KAA3680602.1"/>
    <property type="molecule type" value="Genomic_DNA"/>
</dbReference>
<protein>
    <submittedName>
        <fullName evidence="4">Fragile X mental retardation protein</fullName>
    </submittedName>
</protein>
<dbReference type="PANTHER" id="PTHR10603:SF7">
    <property type="entry name" value="FRAGILE X MESSENGER RIBONUCLEOPROTEIN 1 HOMOLOG"/>
    <property type="match status" value="1"/>
</dbReference>
<dbReference type="CDD" id="cd22425">
    <property type="entry name" value="KH_I_FMR1_FXR_rpt1"/>
    <property type="match status" value="1"/>
</dbReference>
<keyword evidence="1" id="KW-0694">RNA-binding</keyword>
<evidence type="ECO:0000256" key="2">
    <source>
        <dbReference type="SAM" id="MobiDB-lite"/>
    </source>
</evidence>
<dbReference type="InterPro" id="IPR036612">
    <property type="entry name" value="KH_dom_type_1_sf"/>
</dbReference>
<dbReference type="Proteomes" id="UP000324629">
    <property type="component" value="Unassembled WGS sequence"/>
</dbReference>
<dbReference type="PROSITE" id="PS50084">
    <property type="entry name" value="KH_TYPE_1"/>
    <property type="match status" value="2"/>
</dbReference>
<reference evidence="4 5" key="1">
    <citation type="journal article" date="2019" name="Gigascience">
        <title>Whole-genome sequence of the oriental lung fluke Paragonimus westermani.</title>
        <authorList>
            <person name="Oey H."/>
            <person name="Zakrzewski M."/>
            <person name="Narain K."/>
            <person name="Devi K.R."/>
            <person name="Agatsuma T."/>
            <person name="Nawaratna S."/>
            <person name="Gobert G.N."/>
            <person name="Jones M.K."/>
            <person name="Ragan M.A."/>
            <person name="McManus D.P."/>
            <person name="Krause L."/>
        </authorList>
    </citation>
    <scope>NUCLEOTIDE SEQUENCE [LARGE SCALE GENOMIC DNA]</scope>
    <source>
        <strain evidence="4 5">IND2009</strain>
    </source>
</reference>
<dbReference type="GO" id="GO:0051028">
    <property type="term" value="P:mRNA transport"/>
    <property type="evidence" value="ECO:0007669"/>
    <property type="project" value="TreeGrafter"/>
</dbReference>
<accession>A0A5J4NZ62</accession>
<feature type="domain" description="K Homology" evidence="3">
    <location>
        <begin position="368"/>
        <end position="485"/>
    </location>
</feature>
<comment type="caution">
    <text evidence="4">The sequence shown here is derived from an EMBL/GenBank/DDBJ whole genome shotgun (WGS) entry which is preliminary data.</text>
</comment>
<name>A0A5J4NZ62_9TREM</name>
<feature type="compositionally biased region" description="Basic and acidic residues" evidence="2">
    <location>
        <begin position="701"/>
        <end position="714"/>
    </location>
</feature>
<feature type="domain" description="K Homology" evidence="3">
    <location>
        <begin position="285"/>
        <end position="361"/>
    </location>
</feature>
<feature type="compositionally biased region" description="Basic and acidic residues" evidence="2">
    <location>
        <begin position="609"/>
        <end position="631"/>
    </location>
</feature>
<dbReference type="Gene3D" id="3.30.1370.10">
    <property type="entry name" value="K Homology domain, type 1"/>
    <property type="match status" value="2"/>
</dbReference>
<gene>
    <name evidence="4" type="ORF">DEA37_0000946</name>
</gene>
<dbReference type="GO" id="GO:0048513">
    <property type="term" value="P:animal organ development"/>
    <property type="evidence" value="ECO:0007669"/>
    <property type="project" value="TreeGrafter"/>
</dbReference>